<organism evidence="1 2">
    <name type="scientific">Fusobacterium necrogenes</name>
    <dbReference type="NCBI Taxonomy" id="858"/>
    <lineage>
        <taxon>Bacteria</taxon>
        <taxon>Fusobacteriati</taxon>
        <taxon>Fusobacteriota</taxon>
        <taxon>Fusobacteriia</taxon>
        <taxon>Fusobacteriales</taxon>
        <taxon>Fusobacteriaceae</taxon>
        <taxon>Fusobacterium</taxon>
    </lineage>
</organism>
<gene>
    <name evidence="1" type="ORF">NCTC10723_01878</name>
</gene>
<sequence>MLKILYKTEFFYKKVKKFSKKYIEKIKLYIKNI</sequence>
<evidence type="ECO:0000313" key="1">
    <source>
        <dbReference type="EMBL" id="STO32345.1"/>
    </source>
</evidence>
<dbReference type="Proteomes" id="UP000255328">
    <property type="component" value="Unassembled WGS sequence"/>
</dbReference>
<dbReference type="AlphaFoldDB" id="A0A377GZI7"/>
<name>A0A377GZI7_9FUSO</name>
<keyword evidence="2" id="KW-1185">Reference proteome</keyword>
<evidence type="ECO:0000313" key="2">
    <source>
        <dbReference type="Proteomes" id="UP000255328"/>
    </source>
</evidence>
<protein>
    <submittedName>
        <fullName evidence="1">Uncharacterized protein</fullName>
    </submittedName>
</protein>
<reference evidence="1 2" key="1">
    <citation type="submission" date="2018-06" db="EMBL/GenBank/DDBJ databases">
        <authorList>
            <consortium name="Pathogen Informatics"/>
            <person name="Doyle S."/>
        </authorList>
    </citation>
    <scope>NUCLEOTIDE SEQUENCE [LARGE SCALE GENOMIC DNA]</scope>
    <source>
        <strain evidence="1 2">NCTC10723</strain>
    </source>
</reference>
<proteinExistence type="predicted"/>
<dbReference type="EMBL" id="UGGU01000003">
    <property type="protein sequence ID" value="STO32345.1"/>
    <property type="molecule type" value="Genomic_DNA"/>
</dbReference>
<accession>A0A377GZI7</accession>